<organism evidence="1 2">
    <name type="scientific">Fusarium duplospermum</name>
    <dbReference type="NCBI Taxonomy" id="1325734"/>
    <lineage>
        <taxon>Eukaryota</taxon>
        <taxon>Fungi</taxon>
        <taxon>Dikarya</taxon>
        <taxon>Ascomycota</taxon>
        <taxon>Pezizomycotina</taxon>
        <taxon>Sordariomycetes</taxon>
        <taxon>Hypocreomycetidae</taxon>
        <taxon>Hypocreales</taxon>
        <taxon>Nectriaceae</taxon>
        <taxon>Fusarium</taxon>
        <taxon>Fusarium solani species complex</taxon>
    </lineage>
</organism>
<dbReference type="AlphaFoldDB" id="A0A428QFB6"/>
<dbReference type="Proteomes" id="UP000288168">
    <property type="component" value="Unassembled WGS sequence"/>
</dbReference>
<accession>A0A428QFB6</accession>
<name>A0A428QFB6_9HYPO</name>
<dbReference type="EMBL" id="NKCI01000036">
    <property type="protein sequence ID" value="RSL63928.1"/>
    <property type="molecule type" value="Genomic_DNA"/>
</dbReference>
<dbReference type="OrthoDB" id="4819569at2759"/>
<keyword evidence="2" id="KW-1185">Reference proteome</keyword>
<dbReference type="STRING" id="1325734.A0A428QFB6"/>
<reference evidence="1 2" key="1">
    <citation type="submission" date="2017-06" db="EMBL/GenBank/DDBJ databases">
        <title>Comparative genomic analysis of Ambrosia Fusariam Clade fungi.</title>
        <authorList>
            <person name="Stajich J.E."/>
            <person name="Carrillo J."/>
            <person name="Kijimoto T."/>
            <person name="Eskalen A."/>
            <person name="O'Donnell K."/>
            <person name="Kasson M."/>
        </authorList>
    </citation>
    <scope>NUCLEOTIDE SEQUENCE [LARGE SCALE GENOMIC DNA]</scope>
    <source>
        <strain evidence="1 2">NRRL62584</strain>
    </source>
</reference>
<comment type="caution">
    <text evidence="1">The sequence shown here is derived from an EMBL/GenBank/DDBJ whole genome shotgun (WGS) entry which is preliminary data.</text>
</comment>
<sequence>MFQRVYPSPGTGYETTCAAAGTVCRNPPTALKLNGQRITSQYCQFHACRQVEGGRACPNAKLPRAVVCSQHIRCQAVDNGTRCNLDVKDGNSALYRYCTPLHLCTLPGCEAQRTWHNGQDLSFCHEHRCEYDDCRNPKDAGPFCKDHTCDDTHCVAFAQGFDLDDPQRFCERHRHCQKPQCPRLCHVRDNGQPSPFCGAHYCEAPDCEAEREGGSHCRDHTCVEQGCLEGQDLSGSGYCKKHTCKTRNCRLRRLGKDYCPYHECVYGGCEAEVVEGRYCEGHQQCSEVGCENRRFSFQGITHIVCEDRNNGRRGCGRRAERGTRFCEHHLCQVRDCQDSKAPPFEFCTSHKCLVPECHRPRQTSIHGLAQGNADGLFCDGHGCRQVGCNNQAAGGSGWCLNHGRNRTVGFRQQQMDGVEDDPHGEAGYRRPQRHLGWAERRYQDPWASWGMAM</sequence>
<evidence type="ECO:0000313" key="1">
    <source>
        <dbReference type="EMBL" id="RSL63928.1"/>
    </source>
</evidence>
<evidence type="ECO:0000313" key="2">
    <source>
        <dbReference type="Proteomes" id="UP000288168"/>
    </source>
</evidence>
<gene>
    <name evidence="1" type="ORF">CEP54_004977</name>
</gene>
<protein>
    <submittedName>
        <fullName evidence="1">Uncharacterized protein</fullName>
    </submittedName>
</protein>
<proteinExistence type="predicted"/>